<accession>A0ABW7QHX7</accession>
<keyword evidence="3" id="KW-1185">Reference proteome</keyword>
<comment type="caution">
    <text evidence="2">The sequence shown here is derived from an EMBL/GenBank/DDBJ whole genome shotgun (WGS) entry which is preliminary data.</text>
</comment>
<evidence type="ECO:0000313" key="2">
    <source>
        <dbReference type="EMBL" id="MFH8544574.1"/>
    </source>
</evidence>
<sequence>MSRTRRLTLSVTALTLTLTAAGCGPGPSGGTQLTVMANVTDKVAMNSVVKAFREKHPAIRVAVTYADTTTLQKTLPHDLDAGEGPDVFTVWPGSGNPASVIALADQEALIDLSLRRFAWHLPEDVASAAGRRNRIEMVPASYSAIGAIYATQTLGDIGGSKPTTYTQVLALCDKAREHGKVLFALGNKTPWVTQLISYALAGGTVYADKPEFADDMELGRTSFGQSRWKSALNKYLQMNERGCFGPDPLSTTYQDSLDQVASGKAVGIVQVATTLAELRQAAPDLGFVMHALPATDDPAQTRMPAAVSAAYGVNAHSAHVKQAKVFADFLGSAKGQNLYNGKGVTLPAIPNPSFTTDPAVAEVARRQKNGTTVPFMDQTWPNSTVQQTHFRQIRRLFAGKTTIPGALKAMDHAYRAGSSD</sequence>
<dbReference type="Gene3D" id="3.40.190.10">
    <property type="entry name" value="Periplasmic binding protein-like II"/>
    <property type="match status" value="2"/>
</dbReference>
<feature type="signal peptide" evidence="1">
    <location>
        <begin position="1"/>
        <end position="20"/>
    </location>
</feature>
<dbReference type="SUPFAM" id="SSF53850">
    <property type="entry name" value="Periplasmic binding protein-like II"/>
    <property type="match status" value="1"/>
</dbReference>
<protein>
    <submittedName>
        <fullName evidence="2">ABC transporter substrate-binding protein</fullName>
    </submittedName>
</protein>
<feature type="chain" id="PRO_5047110136" evidence="1">
    <location>
        <begin position="21"/>
        <end position="420"/>
    </location>
</feature>
<keyword evidence="1" id="KW-0732">Signal</keyword>
<dbReference type="EMBL" id="JBIRGQ010000001">
    <property type="protein sequence ID" value="MFH8544574.1"/>
    <property type="molecule type" value="Genomic_DNA"/>
</dbReference>
<dbReference type="RefSeq" id="WP_397708461.1">
    <property type="nucleotide sequence ID" value="NZ_JBIRGN010000001.1"/>
</dbReference>
<dbReference type="InterPro" id="IPR006059">
    <property type="entry name" value="SBP"/>
</dbReference>
<dbReference type="Pfam" id="PF01547">
    <property type="entry name" value="SBP_bac_1"/>
    <property type="match status" value="1"/>
</dbReference>
<dbReference type="PROSITE" id="PS51257">
    <property type="entry name" value="PROKAR_LIPOPROTEIN"/>
    <property type="match status" value="1"/>
</dbReference>
<organism evidence="2 3">
    <name type="scientific">Streptomyces longisporoflavus</name>
    <dbReference type="NCBI Taxonomy" id="28044"/>
    <lineage>
        <taxon>Bacteria</taxon>
        <taxon>Bacillati</taxon>
        <taxon>Actinomycetota</taxon>
        <taxon>Actinomycetes</taxon>
        <taxon>Kitasatosporales</taxon>
        <taxon>Streptomycetaceae</taxon>
        <taxon>Streptomyces</taxon>
    </lineage>
</organism>
<evidence type="ECO:0000313" key="3">
    <source>
        <dbReference type="Proteomes" id="UP001610818"/>
    </source>
</evidence>
<dbReference type="InterPro" id="IPR050490">
    <property type="entry name" value="Bact_solute-bd_prot1"/>
</dbReference>
<reference evidence="2 3" key="1">
    <citation type="submission" date="2024-10" db="EMBL/GenBank/DDBJ databases">
        <title>The Natural Products Discovery Center: Release of the First 8490 Sequenced Strains for Exploring Actinobacteria Biosynthetic Diversity.</title>
        <authorList>
            <person name="Kalkreuter E."/>
            <person name="Kautsar S.A."/>
            <person name="Yang D."/>
            <person name="Bader C.D."/>
            <person name="Teijaro C.N."/>
            <person name="Fluegel L."/>
            <person name="Davis C.M."/>
            <person name="Simpson J.R."/>
            <person name="Lauterbach L."/>
            <person name="Steele A.D."/>
            <person name="Gui C."/>
            <person name="Meng S."/>
            <person name="Li G."/>
            <person name="Viehrig K."/>
            <person name="Ye F."/>
            <person name="Su P."/>
            <person name="Kiefer A.F."/>
            <person name="Nichols A."/>
            <person name="Cepeda A.J."/>
            <person name="Yan W."/>
            <person name="Fan B."/>
            <person name="Jiang Y."/>
            <person name="Adhikari A."/>
            <person name="Zheng C.-J."/>
            <person name="Schuster L."/>
            <person name="Cowan T.M."/>
            <person name="Smanski M.J."/>
            <person name="Chevrette M.G."/>
            <person name="De Carvalho L.P.S."/>
            <person name="Shen B."/>
        </authorList>
    </citation>
    <scope>NUCLEOTIDE SEQUENCE [LARGE SCALE GENOMIC DNA]</scope>
    <source>
        <strain evidence="2 3">NPDC017990</strain>
    </source>
</reference>
<dbReference type="PANTHER" id="PTHR43649">
    <property type="entry name" value="ARABINOSE-BINDING PROTEIN-RELATED"/>
    <property type="match status" value="1"/>
</dbReference>
<evidence type="ECO:0000256" key="1">
    <source>
        <dbReference type="SAM" id="SignalP"/>
    </source>
</evidence>
<name>A0ABW7QHX7_9ACTN</name>
<dbReference type="Proteomes" id="UP001610818">
    <property type="component" value="Unassembled WGS sequence"/>
</dbReference>
<gene>
    <name evidence="2" type="ORF">ACH4F9_06120</name>
</gene>
<proteinExistence type="predicted"/>